<organism evidence="3 4">
    <name type="scientific">Amanita muscaria (strain Koide BX008)</name>
    <dbReference type="NCBI Taxonomy" id="946122"/>
    <lineage>
        <taxon>Eukaryota</taxon>
        <taxon>Fungi</taxon>
        <taxon>Dikarya</taxon>
        <taxon>Basidiomycota</taxon>
        <taxon>Agaricomycotina</taxon>
        <taxon>Agaricomycetes</taxon>
        <taxon>Agaricomycetidae</taxon>
        <taxon>Agaricales</taxon>
        <taxon>Pluteineae</taxon>
        <taxon>Amanitaceae</taxon>
        <taxon>Amanita</taxon>
    </lineage>
</organism>
<dbReference type="GO" id="GO:0005737">
    <property type="term" value="C:cytoplasm"/>
    <property type="evidence" value="ECO:0007669"/>
    <property type="project" value="TreeGrafter"/>
</dbReference>
<evidence type="ECO:0000259" key="2">
    <source>
        <dbReference type="SMART" id="SM01233"/>
    </source>
</evidence>
<dbReference type="InterPro" id="IPR006861">
    <property type="entry name" value="HABP4_PAIRBP1-bd"/>
</dbReference>
<feature type="compositionally biased region" description="Basic and acidic residues" evidence="1">
    <location>
        <begin position="100"/>
        <end position="128"/>
    </location>
</feature>
<feature type="compositionally biased region" description="Basic and acidic residues" evidence="1">
    <location>
        <begin position="214"/>
        <end position="236"/>
    </location>
</feature>
<accession>A0A0C2XNP4</accession>
<feature type="compositionally biased region" description="Basic and acidic residues" evidence="1">
    <location>
        <begin position="269"/>
        <end position="324"/>
    </location>
</feature>
<evidence type="ECO:0000313" key="4">
    <source>
        <dbReference type="Proteomes" id="UP000054549"/>
    </source>
</evidence>
<dbReference type="OrthoDB" id="5390558at2759"/>
<protein>
    <recommendedName>
        <fullName evidence="2">Hyaluronan/mRNA-binding protein domain-containing protein</fullName>
    </recommendedName>
</protein>
<name>A0A0C2XNP4_AMAMK</name>
<dbReference type="Pfam" id="PF04774">
    <property type="entry name" value="HABP4_PAI-RBP1"/>
    <property type="match status" value="1"/>
</dbReference>
<dbReference type="PANTHER" id="PTHR12299:SF17">
    <property type="entry name" value="AT19571P-RELATED"/>
    <property type="match status" value="1"/>
</dbReference>
<dbReference type="GO" id="GO:0003723">
    <property type="term" value="F:RNA binding"/>
    <property type="evidence" value="ECO:0007669"/>
    <property type="project" value="InterPro"/>
</dbReference>
<dbReference type="FunCoup" id="A0A0C2XNP4">
    <property type="interactions" value="169"/>
</dbReference>
<feature type="compositionally biased region" description="Basic and acidic residues" evidence="1">
    <location>
        <begin position="83"/>
        <end position="92"/>
    </location>
</feature>
<dbReference type="HOGENOM" id="CLU_043312_0_0_1"/>
<evidence type="ECO:0000313" key="3">
    <source>
        <dbReference type="EMBL" id="KIL70788.1"/>
    </source>
</evidence>
<dbReference type="AlphaFoldDB" id="A0A0C2XNP4"/>
<dbReference type="STRING" id="946122.A0A0C2XNP4"/>
<dbReference type="Proteomes" id="UP000054549">
    <property type="component" value="Unassembled WGS sequence"/>
</dbReference>
<dbReference type="Gene3D" id="6.10.140.1040">
    <property type="match status" value="1"/>
</dbReference>
<feature type="region of interest" description="Disordered" evidence="1">
    <location>
        <begin position="1"/>
        <end position="355"/>
    </location>
</feature>
<gene>
    <name evidence="3" type="ORF">M378DRAFT_175168</name>
</gene>
<dbReference type="InParanoid" id="A0A0C2XNP4"/>
<sequence>MSVATKNPFAILDSEDASRSSSPAPAPTKGAQAPLPAQPSSRGTSKHRGGPGSRGGKYYSRGGGKAAPRDADQPQNAPEEAPAEPRKFENGRGRGRGRGRGGERGSRGGHRAFDRHSQTGKTDSDKKFHQGWGGDDGNQELKTEQAATVDAAVEGDSWGGNAPSGDWGGAAPSADWGSGDAAPAEPASAPVEEDKEGKPRREEEEDNTLTLDQYRAKEKEKETIVPKLEGPRKANDGADDSAFKDVVLLTKDEDAESYFVGKTRSTPKSRTEKKEKVFIEIDARFERPERGGRGRGRGDRGHGDRGRGDRGDRGDRGERGERGRGGRGRGGGRGGRQNGPSEINVDDENAFPSLS</sequence>
<dbReference type="SMART" id="SM01233">
    <property type="entry name" value="HABP4_PAI-RBP1"/>
    <property type="match status" value="1"/>
</dbReference>
<feature type="compositionally biased region" description="Gly residues" evidence="1">
    <location>
        <begin position="328"/>
        <end position="337"/>
    </location>
</feature>
<feature type="compositionally biased region" description="Gly residues" evidence="1">
    <location>
        <begin position="50"/>
        <end position="65"/>
    </location>
</feature>
<proteinExistence type="predicted"/>
<reference evidence="3 4" key="1">
    <citation type="submission" date="2014-04" db="EMBL/GenBank/DDBJ databases">
        <title>Evolutionary Origins and Diversification of the Mycorrhizal Mutualists.</title>
        <authorList>
            <consortium name="DOE Joint Genome Institute"/>
            <consortium name="Mycorrhizal Genomics Consortium"/>
            <person name="Kohler A."/>
            <person name="Kuo A."/>
            <person name="Nagy L.G."/>
            <person name="Floudas D."/>
            <person name="Copeland A."/>
            <person name="Barry K.W."/>
            <person name="Cichocki N."/>
            <person name="Veneault-Fourrey C."/>
            <person name="LaButti K."/>
            <person name="Lindquist E.A."/>
            <person name="Lipzen A."/>
            <person name="Lundell T."/>
            <person name="Morin E."/>
            <person name="Murat C."/>
            <person name="Riley R."/>
            <person name="Ohm R."/>
            <person name="Sun H."/>
            <person name="Tunlid A."/>
            <person name="Henrissat B."/>
            <person name="Grigoriev I.V."/>
            <person name="Hibbett D.S."/>
            <person name="Martin F."/>
        </authorList>
    </citation>
    <scope>NUCLEOTIDE SEQUENCE [LARGE SCALE GENOMIC DNA]</scope>
    <source>
        <strain evidence="3 4">Koide BX008</strain>
    </source>
</reference>
<feature type="domain" description="Hyaluronan/mRNA-binding protein" evidence="2">
    <location>
        <begin position="109"/>
        <end position="237"/>
    </location>
</feature>
<dbReference type="InterPro" id="IPR039764">
    <property type="entry name" value="HABP4/SERBP1-like"/>
</dbReference>
<evidence type="ECO:0000256" key="1">
    <source>
        <dbReference type="SAM" id="MobiDB-lite"/>
    </source>
</evidence>
<feature type="compositionally biased region" description="Low complexity" evidence="1">
    <location>
        <begin position="181"/>
        <end position="190"/>
    </location>
</feature>
<dbReference type="GO" id="GO:0005634">
    <property type="term" value="C:nucleus"/>
    <property type="evidence" value="ECO:0007669"/>
    <property type="project" value="TreeGrafter"/>
</dbReference>
<dbReference type="EMBL" id="KN818223">
    <property type="protein sequence ID" value="KIL70788.1"/>
    <property type="molecule type" value="Genomic_DNA"/>
</dbReference>
<dbReference type="PANTHER" id="PTHR12299">
    <property type="entry name" value="HYALURONIC ACID-BINDING PROTEIN 4"/>
    <property type="match status" value="1"/>
</dbReference>
<keyword evidence="4" id="KW-1185">Reference proteome</keyword>